<feature type="transmembrane region" description="Helical" evidence="1">
    <location>
        <begin position="69"/>
        <end position="91"/>
    </location>
</feature>
<name>A0A9Q5Z943_NOSLI</name>
<keyword evidence="1" id="KW-0812">Transmembrane</keyword>
<reference evidence="2 3" key="1">
    <citation type="submission" date="2015-02" db="EMBL/GenBank/DDBJ databases">
        <title>Nostoc linckia genome annotation.</title>
        <authorList>
            <person name="Zhou Z."/>
        </authorList>
    </citation>
    <scope>NUCLEOTIDE SEQUENCE [LARGE SCALE GENOMIC DNA]</scope>
    <source>
        <strain evidence="3">z8</strain>
    </source>
</reference>
<dbReference type="Proteomes" id="UP000222310">
    <property type="component" value="Unassembled WGS sequence"/>
</dbReference>
<evidence type="ECO:0000313" key="2">
    <source>
        <dbReference type="EMBL" id="PHK00798.1"/>
    </source>
</evidence>
<accession>A0A9Q5Z943</accession>
<proteinExistence type="predicted"/>
<dbReference type="GeneID" id="57099364"/>
<gene>
    <name evidence="2" type="ORF">VF08_23280</name>
</gene>
<keyword evidence="1" id="KW-1133">Transmembrane helix</keyword>
<dbReference type="RefSeq" id="WP_180267430.1">
    <property type="nucleotide sequence ID" value="NZ_LAHD01000078.1"/>
</dbReference>
<comment type="caution">
    <text evidence="2">The sequence shown here is derived from an EMBL/GenBank/DDBJ whole genome shotgun (WGS) entry which is preliminary data.</text>
</comment>
<protein>
    <submittedName>
        <fullName evidence="2">Uncharacterized protein</fullName>
    </submittedName>
</protein>
<feature type="transmembrane region" description="Helical" evidence="1">
    <location>
        <begin position="15"/>
        <end position="48"/>
    </location>
</feature>
<sequence length="147" mass="15924">MTQQSATVLARVKWYGYYAVATVGFLLWVPLSLAVGLSLSIAALMLGLKQKNMEESIKFADKQPSLSPLGAMTFAPKLALALFRFLLWLFWKAVSVPLGIPLDTPMGGAVLWAFNSIPANAYPNHRTFTLGCGGLGFAAFQTITIIL</sequence>
<evidence type="ECO:0000256" key="1">
    <source>
        <dbReference type="SAM" id="Phobius"/>
    </source>
</evidence>
<organism evidence="2 3">
    <name type="scientific">Nostoc linckia z8</name>
    <dbReference type="NCBI Taxonomy" id="1628746"/>
    <lineage>
        <taxon>Bacteria</taxon>
        <taxon>Bacillati</taxon>
        <taxon>Cyanobacteriota</taxon>
        <taxon>Cyanophyceae</taxon>
        <taxon>Nostocales</taxon>
        <taxon>Nostocaceae</taxon>
        <taxon>Nostoc</taxon>
    </lineage>
</organism>
<keyword evidence="1" id="KW-0472">Membrane</keyword>
<evidence type="ECO:0000313" key="3">
    <source>
        <dbReference type="Proteomes" id="UP000222310"/>
    </source>
</evidence>
<dbReference type="EMBL" id="LAHD01000078">
    <property type="protein sequence ID" value="PHK00798.1"/>
    <property type="molecule type" value="Genomic_DNA"/>
</dbReference>
<dbReference type="AlphaFoldDB" id="A0A9Q5Z943"/>